<comment type="catalytic activity">
    <reaction evidence="1">
        <text>(7,8-dihydropterin-6-yl)methyl diphosphate + 4-aminobenzoate = 7,8-dihydropteroate + diphosphate</text>
        <dbReference type="Rhea" id="RHEA:19949"/>
        <dbReference type="ChEBI" id="CHEBI:17836"/>
        <dbReference type="ChEBI" id="CHEBI:17839"/>
        <dbReference type="ChEBI" id="CHEBI:33019"/>
        <dbReference type="ChEBI" id="CHEBI:72950"/>
        <dbReference type="EC" id="2.5.1.15"/>
    </reaction>
</comment>
<feature type="domain" description="Pterin-binding" evidence="26">
    <location>
        <begin position="266"/>
        <end position="569"/>
    </location>
</feature>
<dbReference type="AlphaFoldDB" id="K1WQP2"/>
<gene>
    <name evidence="27" type="ORF">MBM_06552</name>
</gene>
<dbReference type="HOGENOM" id="CLU_008023_2_1_1"/>
<dbReference type="SMR" id="K1WQP2"/>
<dbReference type="OrthoDB" id="615426at2759"/>
<evidence type="ECO:0000256" key="24">
    <source>
        <dbReference type="ARBA" id="ARBA00068111"/>
    </source>
</evidence>
<evidence type="ECO:0000256" key="5">
    <source>
        <dbReference type="ARBA" id="ARBA00004763"/>
    </source>
</evidence>
<dbReference type="InterPro" id="IPR000550">
    <property type="entry name" value="Hppk"/>
</dbReference>
<dbReference type="PANTHER" id="PTHR20941:SF1">
    <property type="entry name" value="FOLIC ACID SYNTHESIS PROTEIN FOL1"/>
    <property type="match status" value="1"/>
</dbReference>
<dbReference type="NCBIfam" id="TIGR01498">
    <property type="entry name" value="folK"/>
    <property type="match status" value="1"/>
</dbReference>
<evidence type="ECO:0000313" key="27">
    <source>
        <dbReference type="EMBL" id="EKD15336.1"/>
    </source>
</evidence>
<dbReference type="Gene3D" id="3.20.20.20">
    <property type="entry name" value="Dihydropteroate synthase-like"/>
    <property type="match status" value="1"/>
</dbReference>
<dbReference type="GO" id="GO:0005524">
    <property type="term" value="F:ATP binding"/>
    <property type="evidence" value="ECO:0007669"/>
    <property type="project" value="UniProtKB-KW"/>
</dbReference>
<dbReference type="Pfam" id="PF00809">
    <property type="entry name" value="Pterin_bind"/>
    <property type="match status" value="1"/>
</dbReference>
<evidence type="ECO:0000256" key="25">
    <source>
        <dbReference type="SAM" id="MobiDB-lite"/>
    </source>
</evidence>
<dbReference type="KEGG" id="mbe:MBM_06552"/>
<evidence type="ECO:0000259" key="26">
    <source>
        <dbReference type="PROSITE" id="PS50972"/>
    </source>
</evidence>
<evidence type="ECO:0000256" key="4">
    <source>
        <dbReference type="ARBA" id="ARBA00001946"/>
    </source>
</evidence>
<dbReference type="CDD" id="cd00739">
    <property type="entry name" value="DHPS"/>
    <property type="match status" value="1"/>
</dbReference>
<dbReference type="GO" id="GO:0016301">
    <property type="term" value="F:kinase activity"/>
    <property type="evidence" value="ECO:0007669"/>
    <property type="project" value="UniProtKB-KW"/>
</dbReference>
<evidence type="ECO:0000256" key="11">
    <source>
        <dbReference type="ARBA" id="ARBA00013043"/>
    </source>
</evidence>
<evidence type="ECO:0000256" key="15">
    <source>
        <dbReference type="ARBA" id="ARBA00022741"/>
    </source>
</evidence>
<dbReference type="OMA" id="NIPHKLM"/>
<keyword evidence="17" id="KW-0067">ATP-binding</keyword>
<dbReference type="GO" id="GO:0004156">
    <property type="term" value="F:dihydropteroate synthase activity"/>
    <property type="evidence" value="ECO:0007669"/>
    <property type="project" value="UniProtKB-EC"/>
</dbReference>
<evidence type="ECO:0000256" key="14">
    <source>
        <dbReference type="ARBA" id="ARBA00022723"/>
    </source>
</evidence>
<sequence>MRAFRVSGRIGERASSTTHSLLLRPVSRSRIAGSTITRRYHNTSSSSGSSSLSSTWTPYGLNRSELPKPASSDLSRLAKKTNKGEKRVAYIALGSNLGDRVRWIEEACTLMGKEGIRITRTSGLWETEPMYVKDQESFLNGVAEVETTLEPIDLLNALQAIENGLGRKKIIDKGPRNIDLDILLYADQVIDHSRLKVPHPLMYEREFVLRPLAELIPGKSLNPAHPWKVTQDYLNDLPPSGAPISTVTPMPHGMEPLHALDPRRTTRVMAILNATPDSFSDGGKVPRKQEGTNKFNSSPNRITGFVIPQRDGDVPVFAIGESSKWGDALMTKAVLGFDSGGVICDIGGQSTAPGVAEVSVEEETRRVLLAIEEIRDLETTHSYKEFSFSVDTYRASVAEAAINSGANIINDVSAGQMDPEMLPTMARLGVTVILMHMRGTPRTMNKLTEYPSGLIPTIAAELLERVAEAEAAGIRRWRIILDPGIGFAKTVEQNLEILRRLEELRDWPGLRGLPWLVGSSRKNFIGKVTGVKKPDERTWGTAATVAAAVHGGADIVRVHDVTEMQQVVKMADAIWRA</sequence>
<comment type="catalytic activity">
    <reaction evidence="3">
        <text>7,8-dihydroneopterin = 6-hydroxymethyl-7,8-dihydropterin + glycolaldehyde</text>
        <dbReference type="Rhea" id="RHEA:10540"/>
        <dbReference type="ChEBI" id="CHEBI:17001"/>
        <dbReference type="ChEBI" id="CHEBI:17071"/>
        <dbReference type="ChEBI" id="CHEBI:44841"/>
        <dbReference type="EC" id="4.1.2.25"/>
    </reaction>
</comment>
<dbReference type="InterPro" id="IPR000489">
    <property type="entry name" value="Pterin-binding_dom"/>
</dbReference>
<dbReference type="PROSITE" id="PS00792">
    <property type="entry name" value="DHPS_1"/>
    <property type="match status" value="1"/>
</dbReference>
<dbReference type="SUPFAM" id="SSF51717">
    <property type="entry name" value="Dihydropteroate synthetase-like"/>
    <property type="match status" value="2"/>
</dbReference>
<evidence type="ECO:0000256" key="7">
    <source>
        <dbReference type="ARBA" id="ARBA00005051"/>
    </source>
</evidence>
<dbReference type="Gene3D" id="3.30.70.560">
    <property type="entry name" value="7,8-Dihydro-6-hydroxymethylpterin-pyrophosphokinase HPPK"/>
    <property type="match status" value="1"/>
</dbReference>
<protein>
    <recommendedName>
        <fullName evidence="23">Folic acid synthesis protein FOL1</fullName>
        <ecNumber evidence="10">2.5.1.15</ecNumber>
        <ecNumber evidence="12">2.7.6.3</ecNumber>
        <ecNumber evidence="11">4.1.2.25</ecNumber>
    </recommendedName>
    <alternativeName>
        <fullName evidence="24">Folic acid synthesis protein fol1</fullName>
    </alternativeName>
</protein>
<dbReference type="GO" id="GO:0046656">
    <property type="term" value="P:folic acid biosynthetic process"/>
    <property type="evidence" value="ECO:0007669"/>
    <property type="project" value="UniProtKB-KW"/>
</dbReference>
<dbReference type="GO" id="GO:0005740">
    <property type="term" value="C:mitochondrial envelope"/>
    <property type="evidence" value="ECO:0007669"/>
    <property type="project" value="TreeGrafter"/>
</dbReference>
<evidence type="ECO:0000256" key="1">
    <source>
        <dbReference type="ARBA" id="ARBA00000012"/>
    </source>
</evidence>
<dbReference type="GO" id="GO:0004150">
    <property type="term" value="F:dihydroneopterin aldolase activity"/>
    <property type="evidence" value="ECO:0007669"/>
    <property type="project" value="UniProtKB-EC"/>
</dbReference>
<name>K1WQP2_MARBU</name>
<evidence type="ECO:0000256" key="18">
    <source>
        <dbReference type="ARBA" id="ARBA00022842"/>
    </source>
</evidence>
<accession>K1WQP2</accession>
<evidence type="ECO:0000313" key="28">
    <source>
        <dbReference type="Proteomes" id="UP000006753"/>
    </source>
</evidence>
<keyword evidence="18" id="KW-0460">Magnesium</keyword>
<evidence type="ECO:0000256" key="8">
    <source>
        <dbReference type="ARBA" id="ARBA00009640"/>
    </source>
</evidence>
<keyword evidence="20" id="KW-0511">Multifunctional enzyme</keyword>
<dbReference type="PROSITE" id="PS00794">
    <property type="entry name" value="HPPK"/>
    <property type="match status" value="1"/>
</dbReference>
<evidence type="ECO:0000256" key="10">
    <source>
        <dbReference type="ARBA" id="ARBA00012458"/>
    </source>
</evidence>
<keyword evidence="14" id="KW-0479">Metal-binding</keyword>
<evidence type="ECO:0000256" key="9">
    <source>
        <dbReference type="ARBA" id="ARBA00009951"/>
    </source>
</evidence>
<dbReference type="EMBL" id="JH921442">
    <property type="protein sequence ID" value="EKD15336.1"/>
    <property type="molecule type" value="Genomic_DNA"/>
</dbReference>
<keyword evidence="28" id="KW-1185">Reference proteome</keyword>
<dbReference type="FunFam" id="3.20.20.20:FF:000006">
    <property type="entry name" value="Dihydropteroate synthase"/>
    <property type="match status" value="1"/>
</dbReference>
<dbReference type="GO" id="GO:0003848">
    <property type="term" value="F:2-amino-4-hydroxy-6-hydroxymethyldihydropteridine diphosphokinase activity"/>
    <property type="evidence" value="ECO:0007669"/>
    <property type="project" value="UniProtKB-EC"/>
</dbReference>
<keyword evidence="19" id="KW-0289">Folate biosynthesis</keyword>
<evidence type="ECO:0000256" key="16">
    <source>
        <dbReference type="ARBA" id="ARBA00022777"/>
    </source>
</evidence>
<dbReference type="EC" id="2.5.1.15" evidence="10"/>
<dbReference type="STRING" id="1072389.K1WQP2"/>
<comment type="pathway">
    <text evidence="6">Cofactor biosynthesis; tetrahydrofolate biosynthesis; 2-amino-4-hydroxy-6-hydroxymethyl-7,8-dihydropteridine diphosphate from 7,8-dihydroneopterin triphosphate: step 3/4.</text>
</comment>
<dbReference type="EC" id="4.1.2.25" evidence="11"/>
<dbReference type="NCBIfam" id="TIGR01496">
    <property type="entry name" value="DHPS"/>
    <property type="match status" value="1"/>
</dbReference>
<dbReference type="PROSITE" id="PS50972">
    <property type="entry name" value="PTERIN_BINDING"/>
    <property type="match status" value="1"/>
</dbReference>
<dbReference type="eggNOG" id="KOG2544">
    <property type="taxonomic scope" value="Eukaryota"/>
</dbReference>
<evidence type="ECO:0000256" key="23">
    <source>
        <dbReference type="ARBA" id="ARBA00067568"/>
    </source>
</evidence>
<evidence type="ECO:0000256" key="20">
    <source>
        <dbReference type="ARBA" id="ARBA00023268"/>
    </source>
</evidence>
<dbReference type="InterPro" id="IPR011005">
    <property type="entry name" value="Dihydropteroate_synth-like_sf"/>
</dbReference>
<evidence type="ECO:0000256" key="2">
    <source>
        <dbReference type="ARBA" id="ARBA00000198"/>
    </source>
</evidence>
<dbReference type="SUPFAM" id="SSF55083">
    <property type="entry name" value="6-hydroxymethyl-7,8-dihydropterin pyrophosphokinase, HPPK"/>
    <property type="match status" value="1"/>
</dbReference>
<comment type="catalytic activity">
    <reaction evidence="2">
        <text>6-hydroxymethyl-7,8-dihydropterin + ATP = (7,8-dihydropterin-6-yl)methyl diphosphate + AMP + H(+)</text>
        <dbReference type="Rhea" id="RHEA:11412"/>
        <dbReference type="ChEBI" id="CHEBI:15378"/>
        <dbReference type="ChEBI" id="CHEBI:30616"/>
        <dbReference type="ChEBI" id="CHEBI:44841"/>
        <dbReference type="ChEBI" id="CHEBI:72950"/>
        <dbReference type="ChEBI" id="CHEBI:456215"/>
        <dbReference type="EC" id="2.7.6.3"/>
    </reaction>
</comment>
<dbReference type="Proteomes" id="UP000006753">
    <property type="component" value="Unassembled WGS sequence"/>
</dbReference>
<evidence type="ECO:0000256" key="17">
    <source>
        <dbReference type="ARBA" id="ARBA00022840"/>
    </source>
</evidence>
<evidence type="ECO:0000256" key="22">
    <source>
        <dbReference type="ARBA" id="ARBA00061548"/>
    </source>
</evidence>
<keyword evidence="15" id="KW-0547">Nucleotide-binding</keyword>
<feature type="region of interest" description="Disordered" evidence="25">
    <location>
        <begin position="279"/>
        <end position="302"/>
    </location>
</feature>
<dbReference type="EC" id="2.7.6.3" evidence="12"/>
<dbReference type="GeneID" id="18762487"/>
<evidence type="ECO:0000256" key="3">
    <source>
        <dbReference type="ARBA" id="ARBA00001353"/>
    </source>
</evidence>
<comment type="similarity">
    <text evidence="22">In the central section; belongs to the HPPK family.</text>
</comment>
<dbReference type="InterPro" id="IPR035907">
    <property type="entry name" value="Hppk_sf"/>
</dbReference>
<evidence type="ECO:0000256" key="13">
    <source>
        <dbReference type="ARBA" id="ARBA00022679"/>
    </source>
</evidence>
<feature type="compositionally biased region" description="Low complexity" evidence="25">
    <location>
        <begin position="44"/>
        <end position="54"/>
    </location>
</feature>
<keyword evidence="13" id="KW-0808">Transferase</keyword>
<keyword evidence="16" id="KW-0418">Kinase</keyword>
<feature type="region of interest" description="Disordered" evidence="25">
    <location>
        <begin position="34"/>
        <end position="55"/>
    </location>
</feature>
<evidence type="ECO:0000256" key="6">
    <source>
        <dbReference type="ARBA" id="ARBA00005013"/>
    </source>
</evidence>
<evidence type="ECO:0000256" key="19">
    <source>
        <dbReference type="ARBA" id="ARBA00022909"/>
    </source>
</evidence>
<organism evidence="27 28">
    <name type="scientific">Marssonina brunnea f. sp. multigermtubi (strain MB_m1)</name>
    <name type="common">Marssonina leaf spot fungus</name>
    <dbReference type="NCBI Taxonomy" id="1072389"/>
    <lineage>
        <taxon>Eukaryota</taxon>
        <taxon>Fungi</taxon>
        <taxon>Dikarya</taxon>
        <taxon>Ascomycota</taxon>
        <taxon>Pezizomycotina</taxon>
        <taxon>Leotiomycetes</taxon>
        <taxon>Helotiales</taxon>
        <taxon>Drepanopezizaceae</taxon>
        <taxon>Drepanopeziza</taxon>
    </lineage>
</organism>
<feature type="compositionally biased region" description="Polar residues" evidence="25">
    <location>
        <begin position="292"/>
        <end position="301"/>
    </location>
</feature>
<dbReference type="GO" id="GO:0046872">
    <property type="term" value="F:metal ion binding"/>
    <property type="evidence" value="ECO:0007669"/>
    <property type="project" value="UniProtKB-KW"/>
</dbReference>
<comment type="pathway">
    <text evidence="5">Cofactor biosynthesis; tetrahydrofolate biosynthesis; 7,8-dihydrofolate from 2-amino-4-hydroxy-6-hydroxymethyl-7,8-dihydropteridine diphosphate and 4-aminobenzoate: step 1/2.</text>
</comment>
<dbReference type="InParanoid" id="K1WQP2"/>
<comment type="cofactor">
    <cofactor evidence="4">
        <name>Mg(2+)</name>
        <dbReference type="ChEBI" id="CHEBI:18420"/>
    </cofactor>
</comment>
<comment type="pathway">
    <text evidence="7">Cofactor biosynthesis; tetrahydrofolate biosynthesis; 2-amino-4-hydroxy-6-hydroxymethyl-7,8-dihydropteridine diphosphate from 7,8-dihydroneopterin triphosphate: step 4/4.</text>
</comment>
<evidence type="ECO:0000256" key="12">
    <source>
        <dbReference type="ARBA" id="ARBA00013253"/>
    </source>
</evidence>
<dbReference type="FunCoup" id="K1WQP2">
    <property type="interactions" value="227"/>
</dbReference>
<dbReference type="UniPathway" id="UPA00077">
    <property type="reaction ID" value="UER00155"/>
</dbReference>
<dbReference type="Pfam" id="PF01288">
    <property type="entry name" value="HPPK"/>
    <property type="match status" value="1"/>
</dbReference>
<comment type="function">
    <text evidence="21">Catalyzes three sequential steps of tetrahydrofolate biosynthesis.</text>
</comment>
<dbReference type="InterPro" id="IPR006390">
    <property type="entry name" value="DHP_synth_dom"/>
</dbReference>
<dbReference type="GO" id="GO:0046654">
    <property type="term" value="P:tetrahydrofolate biosynthetic process"/>
    <property type="evidence" value="ECO:0007669"/>
    <property type="project" value="UniProtKB-UniPathway"/>
</dbReference>
<dbReference type="CDD" id="cd00483">
    <property type="entry name" value="HPPK"/>
    <property type="match status" value="1"/>
</dbReference>
<comment type="similarity">
    <text evidence="8">In the N-terminal section; belongs to the DHNA family.</text>
</comment>
<proteinExistence type="inferred from homology"/>
<evidence type="ECO:0000256" key="21">
    <source>
        <dbReference type="ARBA" id="ARBA00058009"/>
    </source>
</evidence>
<dbReference type="InterPro" id="IPR045031">
    <property type="entry name" value="DHP_synth-like"/>
</dbReference>
<reference evidence="27 28" key="1">
    <citation type="journal article" date="2012" name="BMC Genomics">
        <title>Sequencing the genome of Marssonina brunnea reveals fungus-poplar co-evolution.</title>
        <authorList>
            <person name="Zhu S."/>
            <person name="Cao Y.-Z."/>
            <person name="Jiang C."/>
            <person name="Tan B.-Y."/>
            <person name="Wang Z."/>
            <person name="Feng S."/>
            <person name="Zhang L."/>
            <person name="Su X.-H."/>
            <person name="Brejova B."/>
            <person name="Vinar T."/>
            <person name="Xu M."/>
            <person name="Wang M.-X."/>
            <person name="Zhang S.-G."/>
            <person name="Huang M.-R."/>
            <person name="Wu R."/>
            <person name="Zhou Y."/>
        </authorList>
    </citation>
    <scope>NUCLEOTIDE SEQUENCE [LARGE SCALE GENOMIC DNA]</scope>
    <source>
        <strain evidence="27 28">MB_m1</strain>
    </source>
</reference>
<comment type="similarity">
    <text evidence="9">In the C-terminal section; belongs to the DHPS family.</text>
</comment>
<dbReference type="PANTHER" id="PTHR20941">
    <property type="entry name" value="FOLATE SYNTHESIS PROTEINS"/>
    <property type="match status" value="1"/>
</dbReference>